<evidence type="ECO:0000256" key="3">
    <source>
        <dbReference type="ARBA" id="ARBA00022475"/>
    </source>
</evidence>
<feature type="transmembrane region" description="Helical" evidence="8">
    <location>
        <begin position="94"/>
        <end position="115"/>
    </location>
</feature>
<feature type="transmembrane region" description="Helical" evidence="8">
    <location>
        <begin position="20"/>
        <end position="45"/>
    </location>
</feature>
<evidence type="ECO:0000256" key="4">
    <source>
        <dbReference type="ARBA" id="ARBA00022519"/>
    </source>
</evidence>
<keyword evidence="3" id="KW-1003">Cell membrane</keyword>
<keyword evidence="4" id="KW-0997">Cell inner membrane</keyword>
<evidence type="ECO:0000256" key="2">
    <source>
        <dbReference type="ARBA" id="ARBA00022448"/>
    </source>
</evidence>
<evidence type="ECO:0000256" key="6">
    <source>
        <dbReference type="ARBA" id="ARBA00022989"/>
    </source>
</evidence>
<keyword evidence="5 8" id="KW-0812">Transmembrane</keyword>
<dbReference type="InterPro" id="IPR007387">
    <property type="entry name" value="TRAP_DctQ"/>
</dbReference>
<dbReference type="PANTHER" id="PTHR35011:SF10">
    <property type="entry name" value="TRAP TRANSPORTER SMALL PERMEASE PROTEIN"/>
    <property type="match status" value="1"/>
</dbReference>
<dbReference type="InterPro" id="IPR055348">
    <property type="entry name" value="DctQ"/>
</dbReference>
<feature type="domain" description="Tripartite ATP-independent periplasmic transporters DctQ component" evidence="9">
    <location>
        <begin position="31"/>
        <end position="159"/>
    </location>
</feature>
<evidence type="ECO:0000259" key="9">
    <source>
        <dbReference type="Pfam" id="PF04290"/>
    </source>
</evidence>
<keyword evidence="6 8" id="KW-1133">Transmembrane helix</keyword>
<keyword evidence="2" id="KW-0813">Transport</keyword>
<reference evidence="10" key="1">
    <citation type="submission" date="2019-06" db="EMBL/GenBank/DDBJ databases">
        <authorList>
            <person name="Murdoch R.W."/>
            <person name="Fathepure B."/>
        </authorList>
    </citation>
    <scope>NUCLEOTIDE SEQUENCE</scope>
</reference>
<feature type="transmembrane region" description="Helical" evidence="8">
    <location>
        <begin position="51"/>
        <end position="73"/>
    </location>
</feature>
<dbReference type="Pfam" id="PF04290">
    <property type="entry name" value="DctQ"/>
    <property type="match status" value="1"/>
</dbReference>
<name>A0A5B8RDW9_9ZZZZ</name>
<protein>
    <recommendedName>
        <fullName evidence="9">Tripartite ATP-independent periplasmic transporters DctQ component domain-containing protein</fullName>
    </recommendedName>
</protein>
<evidence type="ECO:0000313" key="10">
    <source>
        <dbReference type="EMBL" id="QEA06796.1"/>
    </source>
</evidence>
<dbReference type="EMBL" id="MN079172">
    <property type="protein sequence ID" value="QEA06796.1"/>
    <property type="molecule type" value="Genomic_DNA"/>
</dbReference>
<proteinExistence type="predicted"/>
<dbReference type="PANTHER" id="PTHR35011">
    <property type="entry name" value="2,3-DIKETO-L-GULONATE TRAP TRANSPORTER SMALL PERMEASE PROTEIN YIAM"/>
    <property type="match status" value="1"/>
</dbReference>
<feature type="transmembrane region" description="Helical" evidence="8">
    <location>
        <begin position="135"/>
        <end position="161"/>
    </location>
</feature>
<comment type="subcellular location">
    <subcellularLocation>
        <location evidence="1">Cell inner membrane</location>
        <topology evidence="1">Multi-pass membrane protein</topology>
    </subcellularLocation>
</comment>
<keyword evidence="7 8" id="KW-0472">Membrane</keyword>
<evidence type="ECO:0000256" key="1">
    <source>
        <dbReference type="ARBA" id="ARBA00004429"/>
    </source>
</evidence>
<gene>
    <name evidence="10" type="ORF">KBTEX_03137</name>
</gene>
<dbReference type="GO" id="GO:0015740">
    <property type="term" value="P:C4-dicarboxylate transport"/>
    <property type="evidence" value="ECO:0007669"/>
    <property type="project" value="TreeGrafter"/>
</dbReference>
<sequence>MRTPAAVALVRGVRGLRGVIGAVAACLLVLMLAVTSVDVVGRYFFDAPLLGAFEISEVAMALLIYAGLPLVCLERGNVSVTLLTERLGPAARRVQESVVHLVGAGVAGVLAWRLAAHAARLFTYGDATMFLGIPLGPVAAVMAALTGLAAVILAGNAFAVATGLRAPGDG</sequence>
<dbReference type="GO" id="GO:0005886">
    <property type="term" value="C:plasma membrane"/>
    <property type="evidence" value="ECO:0007669"/>
    <property type="project" value="UniProtKB-SubCell"/>
</dbReference>
<evidence type="ECO:0000256" key="5">
    <source>
        <dbReference type="ARBA" id="ARBA00022692"/>
    </source>
</evidence>
<organism evidence="10">
    <name type="scientific">uncultured organism</name>
    <dbReference type="NCBI Taxonomy" id="155900"/>
    <lineage>
        <taxon>unclassified sequences</taxon>
        <taxon>environmental samples</taxon>
    </lineage>
</organism>
<dbReference type="GO" id="GO:0022857">
    <property type="term" value="F:transmembrane transporter activity"/>
    <property type="evidence" value="ECO:0007669"/>
    <property type="project" value="TreeGrafter"/>
</dbReference>
<accession>A0A5B8RDW9</accession>
<evidence type="ECO:0000256" key="8">
    <source>
        <dbReference type="SAM" id="Phobius"/>
    </source>
</evidence>
<dbReference type="AlphaFoldDB" id="A0A5B8RDW9"/>
<evidence type="ECO:0000256" key="7">
    <source>
        <dbReference type="ARBA" id="ARBA00023136"/>
    </source>
</evidence>